<organism evidence="1 2">
    <name type="scientific">Chryseobacterium takakiae</name>
    <dbReference type="NCBI Taxonomy" id="1302685"/>
    <lineage>
        <taxon>Bacteria</taxon>
        <taxon>Pseudomonadati</taxon>
        <taxon>Bacteroidota</taxon>
        <taxon>Flavobacteriia</taxon>
        <taxon>Flavobacteriales</taxon>
        <taxon>Weeksellaceae</taxon>
        <taxon>Chryseobacterium group</taxon>
        <taxon>Chryseobacterium</taxon>
    </lineage>
</organism>
<evidence type="ECO:0000313" key="2">
    <source>
        <dbReference type="Proteomes" id="UP000184236"/>
    </source>
</evidence>
<accession>A0A1M4WU24</accession>
<dbReference type="RefSeq" id="WP_072884277.1">
    <property type="nucleotide sequence ID" value="NZ_FQVO01000005.1"/>
</dbReference>
<reference evidence="2" key="1">
    <citation type="submission" date="2016-11" db="EMBL/GenBank/DDBJ databases">
        <authorList>
            <person name="Varghese N."/>
            <person name="Submissions S."/>
        </authorList>
    </citation>
    <scope>NUCLEOTIDE SEQUENCE [LARGE SCALE GENOMIC DNA]</scope>
    <source>
        <strain evidence="2">DSM 26898</strain>
    </source>
</reference>
<protein>
    <submittedName>
        <fullName evidence="1">Uncharacterized protein</fullName>
    </submittedName>
</protein>
<dbReference type="Proteomes" id="UP000184236">
    <property type="component" value="Unassembled WGS sequence"/>
</dbReference>
<sequence length="322" mass="36926">MIKVTKLFIFTIIFLAGTIKTFATTWNEPWTDKVIKESDYFVFADIISYDKEKGIKIKIIKQLGGEKLPLEIEITNFYLLDITSSSGGHGPEFPDFEGIKQSYFFIKKNSQDKFCISTPTSGFDYIVDDNVHATYRHSYHQASIPIDIYEMTMTAIFNHYHHLNYNRVQITNFINQTLSEKPAGFSDNEIKTFFLQHVAMETIFHLKIDGYYNLLLPFFNDKSNFHHRVSASRALAASNNQKTIKTLVNKIAVNKDDDFTTVICIWTLKELKPKDIKKDLQKLIAKASTKGNGFGGNIMDSRVGTDFPTVKRALEELIKTLE</sequence>
<gene>
    <name evidence="1" type="ORF">SAMN05444408_10515</name>
</gene>
<dbReference type="OrthoDB" id="1260599at2"/>
<evidence type="ECO:0000313" key="1">
    <source>
        <dbReference type="EMBL" id="SHE84739.1"/>
    </source>
</evidence>
<dbReference type="EMBL" id="FQVO01000005">
    <property type="protein sequence ID" value="SHE84739.1"/>
    <property type="molecule type" value="Genomic_DNA"/>
</dbReference>
<name>A0A1M4WU24_9FLAO</name>
<dbReference type="AlphaFoldDB" id="A0A1M4WU24"/>
<keyword evidence="2" id="KW-1185">Reference proteome</keyword>
<proteinExistence type="predicted"/>